<dbReference type="Proteomes" id="UP000652761">
    <property type="component" value="Unassembled WGS sequence"/>
</dbReference>
<proteinExistence type="predicted"/>
<feature type="region of interest" description="Disordered" evidence="1">
    <location>
        <begin position="1"/>
        <end position="53"/>
    </location>
</feature>
<reference evidence="2" key="1">
    <citation type="submission" date="2017-07" db="EMBL/GenBank/DDBJ databases">
        <title>Taro Niue Genome Assembly and Annotation.</title>
        <authorList>
            <person name="Atibalentja N."/>
            <person name="Keating K."/>
            <person name="Fields C.J."/>
        </authorList>
    </citation>
    <scope>NUCLEOTIDE SEQUENCE</scope>
    <source>
        <strain evidence="2">Niue_2</strain>
        <tissue evidence="2">Leaf</tissue>
    </source>
</reference>
<sequence>MPSGVVGGGRQADADGGGGVAVNAEDDPGGGLRSSWQLGKQEIPTPSRSSSPLCLLRPARTIILKSTKGEIVSLKTRNAYDITTAHRMGYKMIDGRVTRTLKGQEPEAEEDSEDDEDSDADSHPEPMDVQGGDEGPHAEQVPPAAPHDIRDFMDDQMARLTQHFNARFDHLNTRMDARVNESTRQATKLKCKRSEIYKKYSVVDRPKAICRQPVKTVSKQTIGRQEKSVAVDRQDASIDRSVQLVDSQRLPVDGLVHLPETWFWKPSLQQYRSTSTRHLLTVVC</sequence>
<evidence type="ECO:0000313" key="3">
    <source>
        <dbReference type="Proteomes" id="UP000652761"/>
    </source>
</evidence>
<protein>
    <submittedName>
        <fullName evidence="2">Uncharacterized protein</fullName>
    </submittedName>
</protein>
<feature type="compositionally biased region" description="Gly residues" evidence="1">
    <location>
        <begin position="1"/>
        <end position="20"/>
    </location>
</feature>
<feature type="compositionally biased region" description="Acidic residues" evidence="1">
    <location>
        <begin position="106"/>
        <end position="119"/>
    </location>
</feature>
<keyword evidence="3" id="KW-1185">Reference proteome</keyword>
<feature type="region of interest" description="Disordered" evidence="1">
    <location>
        <begin position="102"/>
        <end position="148"/>
    </location>
</feature>
<comment type="caution">
    <text evidence="2">The sequence shown here is derived from an EMBL/GenBank/DDBJ whole genome shotgun (WGS) entry which is preliminary data.</text>
</comment>
<organism evidence="2 3">
    <name type="scientific">Colocasia esculenta</name>
    <name type="common">Wild taro</name>
    <name type="synonym">Arum esculentum</name>
    <dbReference type="NCBI Taxonomy" id="4460"/>
    <lineage>
        <taxon>Eukaryota</taxon>
        <taxon>Viridiplantae</taxon>
        <taxon>Streptophyta</taxon>
        <taxon>Embryophyta</taxon>
        <taxon>Tracheophyta</taxon>
        <taxon>Spermatophyta</taxon>
        <taxon>Magnoliopsida</taxon>
        <taxon>Liliopsida</taxon>
        <taxon>Araceae</taxon>
        <taxon>Aroideae</taxon>
        <taxon>Colocasieae</taxon>
        <taxon>Colocasia</taxon>
    </lineage>
</organism>
<evidence type="ECO:0000313" key="2">
    <source>
        <dbReference type="EMBL" id="MQM08018.1"/>
    </source>
</evidence>
<name>A0A843WN48_COLES</name>
<gene>
    <name evidence="2" type="ORF">Taro_040868</name>
</gene>
<dbReference type="EMBL" id="NMUH01004012">
    <property type="protein sequence ID" value="MQM08018.1"/>
    <property type="molecule type" value="Genomic_DNA"/>
</dbReference>
<dbReference type="AlphaFoldDB" id="A0A843WN48"/>
<accession>A0A843WN48</accession>
<evidence type="ECO:0000256" key="1">
    <source>
        <dbReference type="SAM" id="MobiDB-lite"/>
    </source>
</evidence>